<keyword evidence="2" id="KW-1185">Reference proteome</keyword>
<proteinExistence type="predicted"/>
<dbReference type="KEGG" id="lbc:LACBIDRAFT_329299"/>
<dbReference type="HOGENOM" id="CLU_1421644_0_0_1"/>
<accession>B0DHL2</accession>
<organism evidence="2">
    <name type="scientific">Laccaria bicolor (strain S238N-H82 / ATCC MYA-4686)</name>
    <name type="common">Bicoloured deceiver</name>
    <name type="synonym">Laccaria laccata var. bicolor</name>
    <dbReference type="NCBI Taxonomy" id="486041"/>
    <lineage>
        <taxon>Eukaryota</taxon>
        <taxon>Fungi</taxon>
        <taxon>Dikarya</taxon>
        <taxon>Basidiomycota</taxon>
        <taxon>Agaricomycotina</taxon>
        <taxon>Agaricomycetes</taxon>
        <taxon>Agaricomycetidae</taxon>
        <taxon>Agaricales</taxon>
        <taxon>Agaricineae</taxon>
        <taxon>Hydnangiaceae</taxon>
        <taxon>Laccaria</taxon>
    </lineage>
</organism>
<dbReference type="OrthoDB" id="3261131at2759"/>
<protein>
    <submittedName>
        <fullName evidence="1">Predicted protein</fullName>
    </submittedName>
</protein>
<gene>
    <name evidence="1" type="ORF">LACBIDRAFT_329299</name>
</gene>
<dbReference type="RefSeq" id="XP_001883531.1">
    <property type="nucleotide sequence ID" value="XM_001883496.1"/>
</dbReference>
<reference evidence="1 2" key="1">
    <citation type="journal article" date="2008" name="Nature">
        <title>The genome of Laccaria bicolor provides insights into mycorrhizal symbiosis.</title>
        <authorList>
            <person name="Martin F."/>
            <person name="Aerts A."/>
            <person name="Ahren D."/>
            <person name="Brun A."/>
            <person name="Danchin E.G.J."/>
            <person name="Duchaussoy F."/>
            <person name="Gibon J."/>
            <person name="Kohler A."/>
            <person name="Lindquist E."/>
            <person name="Pereda V."/>
            <person name="Salamov A."/>
            <person name="Shapiro H.J."/>
            <person name="Wuyts J."/>
            <person name="Blaudez D."/>
            <person name="Buee M."/>
            <person name="Brokstein P."/>
            <person name="Canbaeck B."/>
            <person name="Cohen D."/>
            <person name="Courty P.E."/>
            <person name="Coutinho P.M."/>
            <person name="Delaruelle C."/>
            <person name="Detter J.C."/>
            <person name="Deveau A."/>
            <person name="DiFazio S."/>
            <person name="Duplessis S."/>
            <person name="Fraissinet-Tachet L."/>
            <person name="Lucic E."/>
            <person name="Frey-Klett P."/>
            <person name="Fourrey C."/>
            <person name="Feussner I."/>
            <person name="Gay G."/>
            <person name="Grimwood J."/>
            <person name="Hoegger P.J."/>
            <person name="Jain P."/>
            <person name="Kilaru S."/>
            <person name="Labbe J."/>
            <person name="Lin Y.C."/>
            <person name="Legue V."/>
            <person name="Le Tacon F."/>
            <person name="Marmeisse R."/>
            <person name="Melayah D."/>
            <person name="Montanini B."/>
            <person name="Muratet M."/>
            <person name="Nehls U."/>
            <person name="Niculita-Hirzel H."/>
            <person name="Oudot-Le Secq M.P."/>
            <person name="Peter M."/>
            <person name="Quesneville H."/>
            <person name="Rajashekar B."/>
            <person name="Reich M."/>
            <person name="Rouhier N."/>
            <person name="Schmutz J."/>
            <person name="Yin T."/>
            <person name="Chalot M."/>
            <person name="Henrissat B."/>
            <person name="Kuees U."/>
            <person name="Lucas S."/>
            <person name="Van de Peer Y."/>
            <person name="Podila G.K."/>
            <person name="Polle A."/>
            <person name="Pukkila P.J."/>
            <person name="Richardson P.M."/>
            <person name="Rouze P."/>
            <person name="Sanders I.R."/>
            <person name="Stajich J.E."/>
            <person name="Tunlid A."/>
            <person name="Tuskan G."/>
            <person name="Grigoriev I.V."/>
        </authorList>
    </citation>
    <scope>NUCLEOTIDE SEQUENCE [LARGE SCALE GENOMIC DNA]</scope>
    <source>
        <strain evidence="2">S238N-H82 / ATCC MYA-4686</strain>
    </source>
</reference>
<sequence length="191" mass="21533">MLKHMGAAYHDIDPQPMWAGRILPAVKLTRPKLDTDRRTGKCASPYRGKVDELESGRVKAPVKRWSRIDWERHSNSPANKITEITSIPHIEATAYFAQLNIASAHGPQFIGRWRVPCLGITVIGDQVTFYAIILLGHQYRLISLTPTLSCLRSASDLTDRTSLYRAFAAASVLDMRIFEDRSDSLLQICRL</sequence>
<dbReference type="Proteomes" id="UP000001194">
    <property type="component" value="Unassembled WGS sequence"/>
</dbReference>
<name>B0DHL2_LACBS</name>
<dbReference type="GeneID" id="6079173"/>
<evidence type="ECO:0000313" key="1">
    <source>
        <dbReference type="EMBL" id="EDR05855.1"/>
    </source>
</evidence>
<dbReference type="AlphaFoldDB" id="B0DHL2"/>
<dbReference type="EMBL" id="DS547111">
    <property type="protein sequence ID" value="EDR05855.1"/>
    <property type="molecule type" value="Genomic_DNA"/>
</dbReference>
<evidence type="ECO:0000313" key="2">
    <source>
        <dbReference type="Proteomes" id="UP000001194"/>
    </source>
</evidence>
<dbReference type="InParanoid" id="B0DHL2"/>